<protein>
    <recommendedName>
        <fullName evidence="3">Reverse transcriptase domain-containing protein</fullName>
    </recommendedName>
</protein>
<comment type="caution">
    <text evidence="1">The sequence shown here is derived from an EMBL/GenBank/DDBJ whole genome shotgun (WGS) entry which is preliminary data.</text>
</comment>
<dbReference type="Proteomes" id="UP000257109">
    <property type="component" value="Unassembled WGS sequence"/>
</dbReference>
<reference evidence="1" key="1">
    <citation type="submission" date="2018-05" db="EMBL/GenBank/DDBJ databases">
        <title>Draft genome of Mucuna pruriens seed.</title>
        <authorList>
            <person name="Nnadi N.E."/>
            <person name="Vos R."/>
            <person name="Hasami M.H."/>
            <person name="Devisetty U.K."/>
            <person name="Aguiy J.C."/>
        </authorList>
    </citation>
    <scope>NUCLEOTIDE SEQUENCE [LARGE SCALE GENOMIC DNA]</scope>
    <source>
        <strain evidence="1">JCA_2017</strain>
    </source>
</reference>
<evidence type="ECO:0008006" key="3">
    <source>
        <dbReference type="Google" id="ProtNLM"/>
    </source>
</evidence>
<evidence type="ECO:0000313" key="2">
    <source>
        <dbReference type="Proteomes" id="UP000257109"/>
    </source>
</evidence>
<evidence type="ECO:0000313" key="1">
    <source>
        <dbReference type="EMBL" id="RDX68665.1"/>
    </source>
</evidence>
<organism evidence="1 2">
    <name type="scientific">Mucuna pruriens</name>
    <name type="common">Velvet bean</name>
    <name type="synonym">Dolichos pruriens</name>
    <dbReference type="NCBI Taxonomy" id="157652"/>
    <lineage>
        <taxon>Eukaryota</taxon>
        <taxon>Viridiplantae</taxon>
        <taxon>Streptophyta</taxon>
        <taxon>Embryophyta</taxon>
        <taxon>Tracheophyta</taxon>
        <taxon>Spermatophyta</taxon>
        <taxon>Magnoliopsida</taxon>
        <taxon>eudicotyledons</taxon>
        <taxon>Gunneridae</taxon>
        <taxon>Pentapetalae</taxon>
        <taxon>rosids</taxon>
        <taxon>fabids</taxon>
        <taxon>Fabales</taxon>
        <taxon>Fabaceae</taxon>
        <taxon>Papilionoideae</taxon>
        <taxon>50 kb inversion clade</taxon>
        <taxon>NPAAA clade</taxon>
        <taxon>indigoferoid/millettioid clade</taxon>
        <taxon>Phaseoleae</taxon>
        <taxon>Mucuna</taxon>
    </lineage>
</organism>
<dbReference type="OrthoDB" id="1436975at2759"/>
<accession>A0A371ERH8</accession>
<name>A0A371ERH8_MUCPR</name>
<gene>
    <name evidence="1" type="ORF">CR513_52318</name>
</gene>
<proteinExistence type="predicted"/>
<keyword evidence="2" id="KW-1185">Reference proteome</keyword>
<sequence length="68" mass="8159">MGRKQDEWCDFHKAHDHSTKECQTVQTQIERLIQEGFLGCFVKTNKRERLTTGELLERDRRQTLGRRL</sequence>
<dbReference type="AlphaFoldDB" id="A0A371ERH8"/>
<feature type="non-terminal residue" evidence="1">
    <location>
        <position position="1"/>
    </location>
</feature>
<dbReference type="EMBL" id="QJKJ01012440">
    <property type="protein sequence ID" value="RDX68665.1"/>
    <property type="molecule type" value="Genomic_DNA"/>
</dbReference>